<evidence type="ECO:0000313" key="3">
    <source>
        <dbReference type="Proteomes" id="UP000315400"/>
    </source>
</evidence>
<protein>
    <submittedName>
        <fullName evidence="2">Uncharacterized protein</fullName>
    </submittedName>
</protein>
<sequence length="97" mass="10486">MSDENAETVEEVVHGILTHVIERARLKCRIGVAIGMTGVMVAVAGTYSLGIGVMHWEFWAVIAGMSVGTAAFNHARTLSEMADAMEQARDHKLTNDT</sequence>
<gene>
    <name evidence="2" type="ORF">FKY71_09920</name>
</gene>
<organism evidence="2 3">
    <name type="scientific">Spiribacter salinus</name>
    <dbReference type="NCBI Taxonomy" id="1335746"/>
    <lineage>
        <taxon>Bacteria</taxon>
        <taxon>Pseudomonadati</taxon>
        <taxon>Pseudomonadota</taxon>
        <taxon>Gammaproteobacteria</taxon>
        <taxon>Chromatiales</taxon>
        <taxon>Ectothiorhodospiraceae</taxon>
        <taxon>Spiribacter</taxon>
    </lineage>
</organism>
<accession>A0A540VR24</accession>
<proteinExistence type="predicted"/>
<evidence type="ECO:0000313" key="2">
    <source>
        <dbReference type="EMBL" id="TQE99188.1"/>
    </source>
</evidence>
<feature type="transmembrane region" description="Helical" evidence="1">
    <location>
        <begin position="30"/>
        <end position="50"/>
    </location>
</feature>
<dbReference type="Proteomes" id="UP000315400">
    <property type="component" value="Unassembled WGS sequence"/>
</dbReference>
<keyword evidence="1" id="KW-0472">Membrane</keyword>
<reference evidence="2 3" key="1">
    <citation type="submission" date="2019-06" db="EMBL/GenBank/DDBJ databases">
        <title>Metagenome assembled Genome of Spiribacter salinus SL48-SHIP from the microbial mat of Salt Lake 48 (Novosibirsk region, Russia).</title>
        <authorList>
            <person name="Shipova A."/>
            <person name="Rozanov A.S."/>
            <person name="Bryanskaya A.V."/>
            <person name="Peltek S.E."/>
        </authorList>
    </citation>
    <scope>NUCLEOTIDE SEQUENCE [LARGE SCALE GENOMIC DNA]</scope>
    <source>
        <strain evidence="2">SL48-SHIP-2</strain>
    </source>
</reference>
<feature type="transmembrane region" description="Helical" evidence="1">
    <location>
        <begin position="56"/>
        <end position="75"/>
    </location>
</feature>
<name>A0A540VR24_9GAMM</name>
<evidence type="ECO:0000256" key="1">
    <source>
        <dbReference type="SAM" id="Phobius"/>
    </source>
</evidence>
<keyword evidence="1" id="KW-1133">Transmembrane helix</keyword>
<comment type="caution">
    <text evidence="2">The sequence shown here is derived from an EMBL/GenBank/DDBJ whole genome shotgun (WGS) entry which is preliminary data.</text>
</comment>
<dbReference type="AlphaFoldDB" id="A0A540VR24"/>
<keyword evidence="1" id="KW-0812">Transmembrane</keyword>
<dbReference type="EMBL" id="VIFK01000084">
    <property type="protein sequence ID" value="TQE99188.1"/>
    <property type="molecule type" value="Genomic_DNA"/>
</dbReference>